<feature type="transmembrane region" description="Helical" evidence="1">
    <location>
        <begin position="147"/>
        <end position="170"/>
    </location>
</feature>
<evidence type="ECO:0000313" key="3">
    <source>
        <dbReference type="Proteomes" id="UP000540685"/>
    </source>
</evidence>
<keyword evidence="1" id="KW-0472">Membrane</keyword>
<feature type="transmembrane region" description="Helical" evidence="1">
    <location>
        <begin position="176"/>
        <end position="193"/>
    </location>
</feature>
<feature type="transmembrane region" description="Helical" evidence="1">
    <location>
        <begin position="78"/>
        <end position="96"/>
    </location>
</feature>
<proteinExistence type="predicted"/>
<organism evidence="2 3">
    <name type="scientific">Streptosporangium becharense</name>
    <dbReference type="NCBI Taxonomy" id="1816182"/>
    <lineage>
        <taxon>Bacteria</taxon>
        <taxon>Bacillati</taxon>
        <taxon>Actinomycetota</taxon>
        <taxon>Actinomycetes</taxon>
        <taxon>Streptosporangiales</taxon>
        <taxon>Streptosporangiaceae</taxon>
        <taxon>Streptosporangium</taxon>
    </lineage>
</organism>
<comment type="caution">
    <text evidence="2">The sequence shown here is derived from an EMBL/GenBank/DDBJ whole genome shotgun (WGS) entry which is preliminary data.</text>
</comment>
<name>A0A7W9ID89_9ACTN</name>
<dbReference type="Proteomes" id="UP000540685">
    <property type="component" value="Unassembled WGS sequence"/>
</dbReference>
<keyword evidence="1" id="KW-1133">Transmembrane helix</keyword>
<evidence type="ECO:0008006" key="4">
    <source>
        <dbReference type="Google" id="ProtNLM"/>
    </source>
</evidence>
<feature type="transmembrane region" description="Helical" evidence="1">
    <location>
        <begin position="46"/>
        <end position="66"/>
    </location>
</feature>
<feature type="transmembrane region" description="Helical" evidence="1">
    <location>
        <begin position="12"/>
        <end position="31"/>
    </location>
</feature>
<sequence>MIKDTADLWRVTTGVLLIVGPLLGALIWLFPVPPQKDSVYATLEDVLSLGSVLVTVAALIGLLRLVRHRAVFWRLGGWLAVAGNALLWGLILLDALGVEAARALYEQDHPLAEVAVLLPSLLGTAGTLILVVGLWRAGIVHWLVPAIWAAVTLAPYLAVTFLLLLVLVTIRPVLDFIPLLLTVWIGVTVLRMGREHWISHTGPADRAHAPAGGER</sequence>
<keyword evidence="1" id="KW-0812">Transmembrane</keyword>
<gene>
    <name evidence="2" type="ORF">F4562_001599</name>
</gene>
<evidence type="ECO:0000313" key="2">
    <source>
        <dbReference type="EMBL" id="MBB5818537.1"/>
    </source>
</evidence>
<accession>A0A7W9ID89</accession>
<reference evidence="2 3" key="1">
    <citation type="submission" date="2020-08" db="EMBL/GenBank/DDBJ databases">
        <title>Sequencing the genomes of 1000 actinobacteria strains.</title>
        <authorList>
            <person name="Klenk H.-P."/>
        </authorList>
    </citation>
    <scope>NUCLEOTIDE SEQUENCE [LARGE SCALE GENOMIC DNA]</scope>
    <source>
        <strain evidence="2 3">DSM 46887</strain>
    </source>
</reference>
<dbReference type="AlphaFoldDB" id="A0A7W9ID89"/>
<keyword evidence="3" id="KW-1185">Reference proteome</keyword>
<dbReference type="EMBL" id="JACHMP010000001">
    <property type="protein sequence ID" value="MBB5818537.1"/>
    <property type="molecule type" value="Genomic_DNA"/>
</dbReference>
<evidence type="ECO:0000256" key="1">
    <source>
        <dbReference type="SAM" id="Phobius"/>
    </source>
</evidence>
<dbReference type="RefSeq" id="WP_184542111.1">
    <property type="nucleotide sequence ID" value="NZ_JACHMP010000001.1"/>
</dbReference>
<protein>
    <recommendedName>
        <fullName evidence="4">DUF4386 domain-containing protein</fullName>
    </recommendedName>
</protein>
<feature type="transmembrane region" description="Helical" evidence="1">
    <location>
        <begin position="116"/>
        <end position="135"/>
    </location>
</feature>